<evidence type="ECO:0000256" key="7">
    <source>
        <dbReference type="PIRNR" id="PIRNR000124"/>
    </source>
</evidence>
<comment type="catalytic activity">
    <reaction evidence="6 7">
        <text>UDP-alpha-D-glucose + 2 NAD(+) + H2O = UDP-alpha-D-glucuronate + 2 NADH + 3 H(+)</text>
        <dbReference type="Rhea" id="RHEA:23596"/>
        <dbReference type="ChEBI" id="CHEBI:15377"/>
        <dbReference type="ChEBI" id="CHEBI:15378"/>
        <dbReference type="ChEBI" id="CHEBI:57540"/>
        <dbReference type="ChEBI" id="CHEBI:57945"/>
        <dbReference type="ChEBI" id="CHEBI:58052"/>
        <dbReference type="ChEBI" id="CHEBI:58885"/>
        <dbReference type="EC" id="1.1.1.22"/>
    </reaction>
</comment>
<feature type="binding site" evidence="9">
    <location>
        <begin position="261"/>
        <end position="265"/>
    </location>
    <ligand>
        <name>substrate</name>
    </ligand>
</feature>
<dbReference type="GO" id="GO:0051287">
    <property type="term" value="F:NAD binding"/>
    <property type="evidence" value="ECO:0007669"/>
    <property type="project" value="InterPro"/>
</dbReference>
<dbReference type="GO" id="GO:0003979">
    <property type="term" value="F:UDP-glucose 6-dehydrogenase activity"/>
    <property type="evidence" value="ECO:0007669"/>
    <property type="project" value="UniProtKB-EC"/>
</dbReference>
<keyword evidence="4 7" id="KW-0560">Oxidoreductase</keyword>
<dbReference type="SUPFAM" id="SSF48179">
    <property type="entry name" value="6-phosphogluconate dehydrogenase C-terminal domain-like"/>
    <property type="match status" value="1"/>
</dbReference>
<dbReference type="InterPro" id="IPR014027">
    <property type="entry name" value="UDP-Glc/GDP-Man_DH_C"/>
</dbReference>
<dbReference type="Pfam" id="PF00984">
    <property type="entry name" value="UDPG_MGDP_dh"/>
    <property type="match status" value="1"/>
</dbReference>
<dbReference type="InterPro" id="IPR028357">
    <property type="entry name" value="UDPglc_DH_bac"/>
</dbReference>
<dbReference type="Pfam" id="PF03721">
    <property type="entry name" value="UDPG_MGDP_dh_N"/>
    <property type="match status" value="1"/>
</dbReference>
<dbReference type="SUPFAM" id="SSF52413">
    <property type="entry name" value="UDP-glucose/GDP-mannose dehydrogenase C-terminal domain"/>
    <property type="match status" value="1"/>
</dbReference>
<evidence type="ECO:0000256" key="2">
    <source>
        <dbReference type="ARBA" id="ARBA00006601"/>
    </source>
</evidence>
<comment type="similarity">
    <text evidence="2 7">Belongs to the UDP-glucose/GDP-mannose dehydrogenase family.</text>
</comment>
<dbReference type="Proteomes" id="UP000638981">
    <property type="component" value="Unassembled WGS sequence"/>
</dbReference>
<comment type="pathway">
    <text evidence="1">Nucleotide-sugar biosynthesis; UDP-alpha-D-glucuronate biosynthesis; UDP-alpha-D-glucuronate from UDP-alpha-D-glucose: step 1/1.</text>
</comment>
<feature type="domain" description="UDP-glucose/GDP-mannose dehydrogenase C-terminal" evidence="11">
    <location>
        <begin position="321"/>
        <end position="429"/>
    </location>
</feature>
<evidence type="ECO:0000259" key="11">
    <source>
        <dbReference type="SMART" id="SM00984"/>
    </source>
</evidence>
<dbReference type="Gene3D" id="1.20.5.170">
    <property type="match status" value="1"/>
</dbReference>
<evidence type="ECO:0000313" key="12">
    <source>
        <dbReference type="EMBL" id="GHC56633.1"/>
    </source>
</evidence>
<evidence type="ECO:0000256" key="8">
    <source>
        <dbReference type="PIRSR" id="PIRSR500134-1"/>
    </source>
</evidence>
<feature type="binding site" evidence="9">
    <location>
        <begin position="162"/>
        <end position="165"/>
    </location>
    <ligand>
        <name>substrate</name>
    </ligand>
</feature>
<feature type="binding site" evidence="10">
    <location>
        <position position="275"/>
    </location>
    <ligand>
        <name>NAD(+)</name>
        <dbReference type="ChEBI" id="CHEBI:57540"/>
    </ligand>
</feature>
<reference evidence="12" key="2">
    <citation type="submission" date="2020-09" db="EMBL/GenBank/DDBJ databases">
        <authorList>
            <person name="Sun Q."/>
            <person name="Kim S."/>
        </authorList>
    </citation>
    <scope>NUCLEOTIDE SEQUENCE</scope>
    <source>
        <strain evidence="12">KCTC 23310</strain>
    </source>
</reference>
<feature type="binding site" evidence="10">
    <location>
        <position position="34"/>
    </location>
    <ligand>
        <name>NAD(+)</name>
        <dbReference type="ChEBI" id="CHEBI:57540"/>
    </ligand>
</feature>
<dbReference type="InterPro" id="IPR008927">
    <property type="entry name" value="6-PGluconate_DH-like_C_sf"/>
</dbReference>
<evidence type="ECO:0000256" key="1">
    <source>
        <dbReference type="ARBA" id="ARBA00004701"/>
    </source>
</evidence>
<feature type="binding site" evidence="10">
    <location>
        <position position="335"/>
    </location>
    <ligand>
        <name>NAD(+)</name>
        <dbReference type="ChEBI" id="CHEBI:57540"/>
    </ligand>
</feature>
<feature type="binding site" evidence="10">
    <location>
        <position position="90"/>
    </location>
    <ligand>
        <name>NAD(+)</name>
        <dbReference type="ChEBI" id="CHEBI:57540"/>
    </ligand>
</feature>
<organism evidence="12 13">
    <name type="scientific">Neogemmobacter tilapiae</name>
    <dbReference type="NCBI Taxonomy" id="875041"/>
    <lineage>
        <taxon>Bacteria</taxon>
        <taxon>Pseudomonadati</taxon>
        <taxon>Pseudomonadota</taxon>
        <taxon>Alphaproteobacteria</taxon>
        <taxon>Rhodobacterales</taxon>
        <taxon>Paracoccaceae</taxon>
        <taxon>Neogemmobacter</taxon>
    </lineage>
</organism>
<dbReference type="PANTHER" id="PTHR43750:SF1">
    <property type="entry name" value="GDP-MANNOSE 6-DEHYDROGENASE"/>
    <property type="match status" value="1"/>
</dbReference>
<dbReference type="SMART" id="SM00984">
    <property type="entry name" value="UDPG_MGDP_dh_C"/>
    <property type="match status" value="1"/>
</dbReference>
<proteinExistence type="inferred from homology"/>
<dbReference type="PANTHER" id="PTHR43750">
    <property type="entry name" value="UDP-GLUCOSE 6-DEHYDROGENASE TUAD"/>
    <property type="match status" value="1"/>
</dbReference>
<evidence type="ECO:0000256" key="10">
    <source>
        <dbReference type="PIRSR" id="PIRSR500134-3"/>
    </source>
</evidence>
<feature type="binding site" evidence="9">
    <location>
        <position position="269"/>
    </location>
    <ligand>
        <name>substrate</name>
    </ligand>
</feature>
<dbReference type="NCBIfam" id="TIGR03026">
    <property type="entry name" value="NDP-sugDHase"/>
    <property type="match status" value="1"/>
</dbReference>
<gene>
    <name evidence="12" type="ORF">GCM10007315_20000</name>
</gene>
<dbReference type="PIRSF" id="PIRSF000124">
    <property type="entry name" value="UDPglc_GDPman_dh"/>
    <property type="match status" value="1"/>
</dbReference>
<evidence type="ECO:0000256" key="3">
    <source>
        <dbReference type="ARBA" id="ARBA00012954"/>
    </source>
</evidence>
<dbReference type="Gene3D" id="3.40.50.720">
    <property type="entry name" value="NAD(P)-binding Rossmann-like Domain"/>
    <property type="match status" value="2"/>
</dbReference>
<dbReference type="AlphaFoldDB" id="A0A918TNU7"/>
<comment type="caution">
    <text evidence="12">The sequence shown here is derived from an EMBL/GenBank/DDBJ whole genome shotgun (WGS) entry which is preliminary data.</text>
</comment>
<sequence length="442" mass="46840">MDTMAKISVFGIGYVGVVSAACLAKDGHTVVAVDVDPGKVASINAGTSPIVENGLPELIAEMVAAGRLTATTDFAAAVHATDASFVCVGTPSAADGSLGLTYVSGVCESIGKAIATKGSRHAVIMRSTIVPGTMEGTCIPLLEKASGMVAGRDFGVGYYPEFLRESTAIEDYYNPGLIVFGAMDEPTGALLTALNEGLDCAIHLVDVRTAEMVKYTSNSWRAVKVTFANEIGNIAKASGLDGQLVMKILCSDHKVSMSPYFMRPGFAFGGSCLPKDVRALRSLSRNKSVATPLLDAVLVANAEQIARAERMIEASGVKKVGLVGISFKPGTDDLRESPLAELASRLIDKGLELKIYDPFVQEAYDNDMSAAGRGNDYNIDVKSRLEPSIEDLIAHSEIVLVGNKYEETVAPLTAAMSNRKMVDLTRINPKARSQGLYQGICW</sequence>
<dbReference type="Pfam" id="PF03720">
    <property type="entry name" value="UDPG_MGDP_dh_C"/>
    <property type="match status" value="1"/>
</dbReference>
<reference evidence="12" key="1">
    <citation type="journal article" date="2014" name="Int. J. Syst. Evol. Microbiol.">
        <title>Complete genome sequence of Corynebacterium casei LMG S-19264T (=DSM 44701T), isolated from a smear-ripened cheese.</title>
        <authorList>
            <consortium name="US DOE Joint Genome Institute (JGI-PGF)"/>
            <person name="Walter F."/>
            <person name="Albersmeier A."/>
            <person name="Kalinowski J."/>
            <person name="Ruckert C."/>
        </authorList>
    </citation>
    <scope>NUCLEOTIDE SEQUENCE</scope>
    <source>
        <strain evidence="12">KCTC 23310</strain>
    </source>
</reference>
<accession>A0A918TNU7</accession>
<dbReference type="InterPro" id="IPR001732">
    <property type="entry name" value="UDP-Glc/GDP-Man_DH_N"/>
</dbReference>
<feature type="binding site" evidence="9">
    <location>
        <position position="214"/>
    </location>
    <ligand>
        <name>substrate</name>
    </ligand>
</feature>
<keyword evidence="5 7" id="KW-0520">NAD</keyword>
<evidence type="ECO:0000256" key="5">
    <source>
        <dbReference type="ARBA" id="ARBA00023027"/>
    </source>
</evidence>
<dbReference type="InterPro" id="IPR036291">
    <property type="entry name" value="NAD(P)-bd_dom_sf"/>
</dbReference>
<dbReference type="InterPro" id="IPR036220">
    <property type="entry name" value="UDP-Glc/GDP-Man_DH_C_sf"/>
</dbReference>
<evidence type="ECO:0000256" key="6">
    <source>
        <dbReference type="ARBA" id="ARBA00047473"/>
    </source>
</evidence>
<feature type="binding site" evidence="10">
    <location>
        <position position="165"/>
    </location>
    <ligand>
        <name>NAD(+)</name>
        <dbReference type="ChEBI" id="CHEBI:57540"/>
    </ligand>
</feature>
<evidence type="ECO:0000256" key="9">
    <source>
        <dbReference type="PIRSR" id="PIRSR500134-2"/>
    </source>
</evidence>
<dbReference type="InterPro" id="IPR014026">
    <property type="entry name" value="UDP-Glc/GDP-Man_DH_dimer"/>
</dbReference>
<feature type="binding site" evidence="10">
    <location>
        <position position="128"/>
    </location>
    <ligand>
        <name>NAD(+)</name>
        <dbReference type="ChEBI" id="CHEBI:57540"/>
    </ligand>
</feature>
<evidence type="ECO:0000256" key="4">
    <source>
        <dbReference type="ARBA" id="ARBA00023002"/>
    </source>
</evidence>
<dbReference type="PIRSF" id="PIRSF500134">
    <property type="entry name" value="UDPglc_DH_bac"/>
    <property type="match status" value="1"/>
</dbReference>
<feature type="binding site" evidence="9">
    <location>
        <position position="328"/>
    </location>
    <ligand>
        <name>substrate</name>
    </ligand>
</feature>
<protein>
    <recommendedName>
        <fullName evidence="3 7">UDP-glucose 6-dehydrogenase</fullName>
        <ecNumber evidence="3 7">1.1.1.22</ecNumber>
    </recommendedName>
</protein>
<feature type="active site" description="Nucleophile" evidence="8">
    <location>
        <position position="272"/>
    </location>
</feature>
<dbReference type="SUPFAM" id="SSF51735">
    <property type="entry name" value="NAD(P)-binding Rossmann-fold domains"/>
    <property type="match status" value="1"/>
</dbReference>
<dbReference type="GO" id="GO:0000271">
    <property type="term" value="P:polysaccharide biosynthetic process"/>
    <property type="evidence" value="ECO:0007669"/>
    <property type="project" value="InterPro"/>
</dbReference>
<dbReference type="PROSITE" id="PS51257">
    <property type="entry name" value="PROKAR_LIPOPROTEIN"/>
    <property type="match status" value="1"/>
</dbReference>
<evidence type="ECO:0000313" key="13">
    <source>
        <dbReference type="Proteomes" id="UP000638981"/>
    </source>
</evidence>
<dbReference type="InterPro" id="IPR017476">
    <property type="entry name" value="UDP-Glc/GDP-Man"/>
</dbReference>
<name>A0A918TNU7_9RHOB</name>
<dbReference type="EC" id="1.1.1.22" evidence="3 7"/>
<dbReference type="EMBL" id="BMYJ01000005">
    <property type="protein sequence ID" value="GHC56633.1"/>
    <property type="molecule type" value="Genomic_DNA"/>
</dbReference>
<feature type="binding site" evidence="10">
    <location>
        <position position="39"/>
    </location>
    <ligand>
        <name>NAD(+)</name>
        <dbReference type="ChEBI" id="CHEBI:57540"/>
    </ligand>
</feature>
<keyword evidence="13" id="KW-1185">Reference proteome</keyword>